<dbReference type="AlphaFoldDB" id="A0A9X8HJL9"/>
<feature type="transmembrane region" description="Helical" evidence="5">
    <location>
        <begin position="294"/>
        <end position="316"/>
    </location>
</feature>
<dbReference type="Pfam" id="PF22588">
    <property type="entry name" value="dCache_1_like"/>
    <property type="match status" value="1"/>
</dbReference>
<keyword evidence="5" id="KW-1133">Transmembrane helix</keyword>
<comment type="caution">
    <text evidence="7">The sequence shown here is derived from an EMBL/GenBank/DDBJ whole genome shotgun (WGS) entry which is preliminary data.</text>
</comment>
<dbReference type="SUPFAM" id="SSF55073">
    <property type="entry name" value="Nucleotide cyclase"/>
    <property type="match status" value="1"/>
</dbReference>
<keyword evidence="5" id="KW-0472">Membrane</keyword>
<dbReference type="SMART" id="SM00267">
    <property type="entry name" value="GGDEF"/>
    <property type="match status" value="1"/>
</dbReference>
<dbReference type="FunFam" id="3.30.70.270:FF:000001">
    <property type="entry name" value="Diguanylate cyclase domain protein"/>
    <property type="match status" value="1"/>
</dbReference>
<dbReference type="GO" id="GO:0043709">
    <property type="term" value="P:cell adhesion involved in single-species biofilm formation"/>
    <property type="evidence" value="ECO:0007669"/>
    <property type="project" value="TreeGrafter"/>
</dbReference>
<dbReference type="PANTHER" id="PTHR45138:SF9">
    <property type="entry name" value="DIGUANYLATE CYCLASE DGCM-RELATED"/>
    <property type="match status" value="1"/>
</dbReference>
<dbReference type="CDD" id="cd12915">
    <property type="entry name" value="PDC2_DGC_like"/>
    <property type="match status" value="1"/>
</dbReference>
<dbReference type="NCBIfam" id="TIGR00254">
    <property type="entry name" value="GGDEF"/>
    <property type="match status" value="1"/>
</dbReference>
<dbReference type="Gene3D" id="3.30.450.20">
    <property type="entry name" value="PAS domain"/>
    <property type="match status" value="2"/>
</dbReference>
<evidence type="ECO:0000256" key="5">
    <source>
        <dbReference type="SAM" id="Phobius"/>
    </source>
</evidence>
<dbReference type="Proteomes" id="UP000269115">
    <property type="component" value="Unassembled WGS sequence"/>
</dbReference>
<dbReference type="GO" id="GO:0005886">
    <property type="term" value="C:plasma membrane"/>
    <property type="evidence" value="ECO:0007669"/>
    <property type="project" value="UniProtKB-SubCell"/>
</dbReference>
<dbReference type="InterPro" id="IPR054327">
    <property type="entry name" value="His-kinase-like_sensor"/>
</dbReference>
<dbReference type="Gene3D" id="3.30.70.270">
    <property type="match status" value="1"/>
</dbReference>
<accession>A0A9X8HJL9</accession>
<keyword evidence="5" id="KW-0812">Transmembrane</keyword>
<dbReference type="EC" id="2.7.7.65" evidence="3"/>
<evidence type="ECO:0000256" key="1">
    <source>
        <dbReference type="ARBA" id="ARBA00001946"/>
    </source>
</evidence>
<dbReference type="InterPro" id="IPR043128">
    <property type="entry name" value="Rev_trsase/Diguanyl_cyclase"/>
</dbReference>
<evidence type="ECO:0000256" key="3">
    <source>
        <dbReference type="ARBA" id="ARBA00012528"/>
    </source>
</evidence>
<name>A0A9X8HJL9_PSEPU</name>
<evidence type="ECO:0000259" key="6">
    <source>
        <dbReference type="PROSITE" id="PS50887"/>
    </source>
</evidence>
<evidence type="ECO:0000313" key="7">
    <source>
        <dbReference type="EMBL" id="ROQ53179.1"/>
    </source>
</evidence>
<evidence type="ECO:0000256" key="2">
    <source>
        <dbReference type="ARBA" id="ARBA00004533"/>
    </source>
</evidence>
<dbReference type="InterPro" id="IPR000160">
    <property type="entry name" value="GGDEF_dom"/>
</dbReference>
<dbReference type="GO" id="GO:0052621">
    <property type="term" value="F:diguanylate cyclase activity"/>
    <property type="evidence" value="ECO:0007669"/>
    <property type="project" value="UniProtKB-EC"/>
</dbReference>
<gene>
    <name evidence="7" type="ORF">EDF85_0932</name>
</gene>
<evidence type="ECO:0000256" key="4">
    <source>
        <dbReference type="ARBA" id="ARBA00034247"/>
    </source>
</evidence>
<protein>
    <recommendedName>
        <fullName evidence="3">diguanylate cyclase</fullName>
        <ecNumber evidence="3">2.7.7.65</ecNumber>
    </recommendedName>
</protein>
<dbReference type="PROSITE" id="PS50887">
    <property type="entry name" value="GGDEF"/>
    <property type="match status" value="1"/>
</dbReference>
<organism evidence="7 8">
    <name type="scientific">Pseudomonas putida</name>
    <name type="common">Arthrobacter siderocapsulatus</name>
    <dbReference type="NCBI Taxonomy" id="303"/>
    <lineage>
        <taxon>Bacteria</taxon>
        <taxon>Pseudomonadati</taxon>
        <taxon>Pseudomonadota</taxon>
        <taxon>Gammaproteobacteria</taxon>
        <taxon>Pseudomonadales</taxon>
        <taxon>Pseudomonadaceae</taxon>
        <taxon>Pseudomonas</taxon>
    </lineage>
</organism>
<feature type="domain" description="GGDEF" evidence="6">
    <location>
        <begin position="377"/>
        <end position="512"/>
    </location>
</feature>
<comment type="cofactor">
    <cofactor evidence="1">
        <name>Mg(2+)</name>
        <dbReference type="ChEBI" id="CHEBI:18420"/>
    </cofactor>
</comment>
<dbReference type="GO" id="GO:1902201">
    <property type="term" value="P:negative regulation of bacterial-type flagellum-dependent cell motility"/>
    <property type="evidence" value="ECO:0007669"/>
    <property type="project" value="TreeGrafter"/>
</dbReference>
<dbReference type="EMBL" id="RJUR01000011">
    <property type="protein sequence ID" value="ROQ53179.1"/>
    <property type="molecule type" value="Genomic_DNA"/>
</dbReference>
<dbReference type="CDD" id="cd12914">
    <property type="entry name" value="PDC1_DGC_like"/>
    <property type="match status" value="1"/>
</dbReference>
<dbReference type="CDD" id="cd01949">
    <property type="entry name" value="GGDEF"/>
    <property type="match status" value="1"/>
</dbReference>
<dbReference type="PANTHER" id="PTHR45138">
    <property type="entry name" value="REGULATORY COMPONENTS OF SENSORY TRANSDUCTION SYSTEM"/>
    <property type="match status" value="1"/>
</dbReference>
<sequence>MMSTPLLPVPLPHKRDVRLAVLLLLVICVSLASLTAWKIWAARQRALNEVQVHSLNLTQALDTYAEGIIRQSSMMLLGLSERLEVDGGGPQQLARLAGLVEEQNELLTQLHGLTIYGPTGEWLMSTNGPIPDGANSADREFFIHHRDNPSREVFIGPPIRSRSTQDWVITVSRRFEQPGGQFAGVIAVTLGVENFLRLFGKIDVGKDGAIALTYTSGRILVRYPFREQDMGRDFSRSPIYTRYLVENSVGTASFASSLDGVERLYAFRKNEHLPLVTTVAIGKREALDAWRMEAWLTVGLVLALQGVIAVIGRLLIRDMRHRAEMDAQLLVAREELLATNRQLAVLATHDTLTGLANRRRFDEVLASEVRRAQREAQPLALLLIDIDHFKRFNDAYGHIGGDECLKAVSALLRECVRRPTDVVARYGGEELAMVLPNTEVAGAVVVAETVLARLAELNIVHAGSPFGRVSVSIGVAGMAGQGETPLTLVAAADQALYAAKAAGRNRCVVFEGGGASHRGSSPLPQG</sequence>
<evidence type="ECO:0000313" key="8">
    <source>
        <dbReference type="Proteomes" id="UP000269115"/>
    </source>
</evidence>
<comment type="catalytic activity">
    <reaction evidence="4">
        <text>2 GTP = 3',3'-c-di-GMP + 2 diphosphate</text>
        <dbReference type="Rhea" id="RHEA:24898"/>
        <dbReference type="ChEBI" id="CHEBI:33019"/>
        <dbReference type="ChEBI" id="CHEBI:37565"/>
        <dbReference type="ChEBI" id="CHEBI:58805"/>
        <dbReference type="EC" id="2.7.7.65"/>
    </reaction>
</comment>
<dbReference type="Pfam" id="PF00990">
    <property type="entry name" value="GGDEF"/>
    <property type="match status" value="1"/>
</dbReference>
<dbReference type="InterPro" id="IPR029787">
    <property type="entry name" value="Nucleotide_cyclase"/>
</dbReference>
<comment type="subcellular location">
    <subcellularLocation>
        <location evidence="2">Cell inner membrane</location>
    </subcellularLocation>
</comment>
<proteinExistence type="predicted"/>
<dbReference type="InterPro" id="IPR050469">
    <property type="entry name" value="Diguanylate_Cyclase"/>
</dbReference>
<reference evidence="7 8" key="1">
    <citation type="submission" date="2018-11" db="EMBL/GenBank/DDBJ databases">
        <title>Genomic analyses of the natural microbiome of Caenorhabditis elegans.</title>
        <authorList>
            <person name="Samuel B."/>
        </authorList>
    </citation>
    <scope>NUCLEOTIDE SEQUENCE [LARGE SCALE GENOMIC DNA]</scope>
    <source>
        <strain evidence="7 8">BIGb0473</strain>
    </source>
</reference>